<feature type="non-terminal residue" evidence="1">
    <location>
        <position position="1"/>
    </location>
</feature>
<organism evidence="1">
    <name type="scientific">marine metagenome</name>
    <dbReference type="NCBI Taxonomy" id="408172"/>
    <lineage>
        <taxon>unclassified sequences</taxon>
        <taxon>metagenomes</taxon>
        <taxon>ecological metagenomes</taxon>
    </lineage>
</organism>
<name>A0A382U4R3_9ZZZZ</name>
<dbReference type="EMBL" id="UINC01141173">
    <property type="protein sequence ID" value="SVD28751.1"/>
    <property type="molecule type" value="Genomic_DNA"/>
</dbReference>
<sequence length="286" mass="32664">WMNLEVMWPASANVINYDKAEIVFHGALEYDDNGTAVGEVPGSGRILAGMIKQVNKNIQKHYKIGKPNFLTVPKHQDFDKKKKYFVGKLNKLQKTYGLKDNDTLALYHQRFWEEFIHNAEKQFGVKIPNKSFKLLVQRWAFFDKSYKVPQIRKDFSKFPKFLEWVLTTDKVDHAKMVKANMKPFEELFFEVGAEIMKNVSGWLAASPDSTVQRVKKQLDNAISSVRSGGDLKKLNTLKLQLDKLKSIGGLDSIVPSEGIVFKYNGKTFKFTGAFAPINQITGLMTF</sequence>
<gene>
    <name evidence="1" type="ORF">METZ01_LOCUS381605</name>
</gene>
<reference evidence="1" key="1">
    <citation type="submission" date="2018-05" db="EMBL/GenBank/DDBJ databases">
        <authorList>
            <person name="Lanie J.A."/>
            <person name="Ng W.-L."/>
            <person name="Kazmierczak K.M."/>
            <person name="Andrzejewski T.M."/>
            <person name="Davidsen T.M."/>
            <person name="Wayne K.J."/>
            <person name="Tettelin H."/>
            <person name="Glass J.I."/>
            <person name="Rusch D."/>
            <person name="Podicherti R."/>
            <person name="Tsui H.-C.T."/>
            <person name="Winkler M.E."/>
        </authorList>
    </citation>
    <scope>NUCLEOTIDE SEQUENCE</scope>
</reference>
<protein>
    <submittedName>
        <fullName evidence="1">Uncharacterized protein</fullName>
    </submittedName>
</protein>
<proteinExistence type="predicted"/>
<accession>A0A382U4R3</accession>
<dbReference type="AlphaFoldDB" id="A0A382U4R3"/>
<evidence type="ECO:0000313" key="1">
    <source>
        <dbReference type="EMBL" id="SVD28751.1"/>
    </source>
</evidence>